<keyword evidence="1" id="KW-0732">Signal</keyword>
<dbReference type="OrthoDB" id="6332063at2759"/>
<dbReference type="EMBL" id="BGPR01000029">
    <property type="protein sequence ID" value="GBL82668.1"/>
    <property type="molecule type" value="Genomic_DNA"/>
</dbReference>
<protein>
    <recommendedName>
        <fullName evidence="4">Carboxypeptidase inhibitor</fullName>
    </recommendedName>
</protein>
<evidence type="ECO:0008006" key="4">
    <source>
        <dbReference type="Google" id="ProtNLM"/>
    </source>
</evidence>
<dbReference type="Proteomes" id="UP000499080">
    <property type="component" value="Unassembled WGS sequence"/>
</dbReference>
<comment type="caution">
    <text evidence="2">The sequence shown here is derived from an EMBL/GenBank/DDBJ whole genome shotgun (WGS) entry which is preliminary data.</text>
</comment>
<gene>
    <name evidence="2" type="ORF">AVEN_263738_1</name>
</gene>
<reference evidence="2 3" key="1">
    <citation type="journal article" date="2019" name="Sci. Rep.">
        <title>Orb-weaving spider Araneus ventricosus genome elucidates the spidroin gene catalogue.</title>
        <authorList>
            <person name="Kono N."/>
            <person name="Nakamura H."/>
            <person name="Ohtoshi R."/>
            <person name="Moran D.A.P."/>
            <person name="Shinohara A."/>
            <person name="Yoshida Y."/>
            <person name="Fujiwara M."/>
            <person name="Mori M."/>
            <person name="Tomita M."/>
            <person name="Arakawa K."/>
        </authorList>
    </citation>
    <scope>NUCLEOTIDE SEQUENCE [LARGE SCALE GENOMIC DNA]</scope>
</reference>
<evidence type="ECO:0000313" key="3">
    <source>
        <dbReference type="Proteomes" id="UP000499080"/>
    </source>
</evidence>
<accession>A0A4Y2ASI3</accession>
<feature type="chain" id="PRO_5021486674" description="Carboxypeptidase inhibitor" evidence="1">
    <location>
        <begin position="33"/>
        <end position="121"/>
    </location>
</feature>
<sequence>MMGKRGVRPCSSSALRRRSVVLLLLCVVMATAEILKIDSNCLSIGGICVDENSCPQESRANETGLCNQDESRKGACCFRTPDDVSCREHGGRCGGHEECINVKNFGTLDCEDGTQCCLLIY</sequence>
<evidence type="ECO:0000313" key="2">
    <source>
        <dbReference type="EMBL" id="GBL82668.1"/>
    </source>
</evidence>
<feature type="signal peptide" evidence="1">
    <location>
        <begin position="1"/>
        <end position="32"/>
    </location>
</feature>
<dbReference type="AlphaFoldDB" id="A0A4Y2ASI3"/>
<name>A0A4Y2ASI3_ARAVE</name>
<keyword evidence="3" id="KW-1185">Reference proteome</keyword>
<organism evidence="2 3">
    <name type="scientific">Araneus ventricosus</name>
    <name type="common">Orbweaver spider</name>
    <name type="synonym">Epeira ventricosa</name>
    <dbReference type="NCBI Taxonomy" id="182803"/>
    <lineage>
        <taxon>Eukaryota</taxon>
        <taxon>Metazoa</taxon>
        <taxon>Ecdysozoa</taxon>
        <taxon>Arthropoda</taxon>
        <taxon>Chelicerata</taxon>
        <taxon>Arachnida</taxon>
        <taxon>Araneae</taxon>
        <taxon>Araneomorphae</taxon>
        <taxon>Entelegynae</taxon>
        <taxon>Araneoidea</taxon>
        <taxon>Araneidae</taxon>
        <taxon>Araneus</taxon>
    </lineage>
</organism>
<evidence type="ECO:0000256" key="1">
    <source>
        <dbReference type="SAM" id="SignalP"/>
    </source>
</evidence>
<proteinExistence type="predicted"/>